<dbReference type="Proteomes" id="UP000445144">
    <property type="component" value="Unassembled WGS sequence"/>
</dbReference>
<dbReference type="AlphaFoldDB" id="A0A6N4X6R8"/>
<proteinExistence type="predicted"/>
<protein>
    <submittedName>
        <fullName evidence="1">Uncharacterized protein</fullName>
    </submittedName>
</protein>
<organism evidence="1 2">
    <name type="scientific">Chryseobacterium potabilaquae</name>
    <dbReference type="NCBI Taxonomy" id="2675057"/>
    <lineage>
        <taxon>Bacteria</taxon>
        <taxon>Pseudomonadati</taxon>
        <taxon>Bacteroidota</taxon>
        <taxon>Flavobacteriia</taxon>
        <taxon>Flavobacteriales</taxon>
        <taxon>Weeksellaceae</taxon>
        <taxon>Chryseobacterium group</taxon>
        <taxon>Chryseobacterium</taxon>
    </lineage>
</organism>
<dbReference type="EMBL" id="CACVBR010000028">
    <property type="protein sequence ID" value="CAA7196651.1"/>
    <property type="molecule type" value="Genomic_DNA"/>
</dbReference>
<accession>A0A6N4X6R8</accession>
<dbReference type="RefSeq" id="WP_162033437.1">
    <property type="nucleotide sequence ID" value="NZ_CACVBR010000028.1"/>
</dbReference>
<sequence length="79" mass="9108">MLKLYAVSLPNFITNNDLKEFFNFEKPDYSLKTHKEFCENVAGILGRAKFPPNPLFIENISSKYGLNRQNLDIINGLNK</sequence>
<keyword evidence="2" id="KW-1185">Reference proteome</keyword>
<gene>
    <name evidence="1" type="ORF">CHRY9293_02730</name>
</gene>
<reference evidence="1 2" key="1">
    <citation type="submission" date="2020-01" db="EMBL/GenBank/DDBJ databases">
        <authorList>
            <person name="Rodrigo-Torres L."/>
            <person name="Arahal R. D."/>
            <person name="Lucena T."/>
        </authorList>
    </citation>
    <scope>NUCLEOTIDE SEQUENCE [LARGE SCALE GENOMIC DNA]</scope>
    <source>
        <strain evidence="1 2">CECT 9293</strain>
    </source>
</reference>
<evidence type="ECO:0000313" key="1">
    <source>
        <dbReference type="EMBL" id="CAA7196651.1"/>
    </source>
</evidence>
<evidence type="ECO:0000313" key="2">
    <source>
        <dbReference type="Proteomes" id="UP000445144"/>
    </source>
</evidence>
<name>A0A6N4X6R8_9FLAO</name>